<accession>A0A9D1M4K4</accession>
<evidence type="ECO:0000313" key="12">
    <source>
        <dbReference type="Proteomes" id="UP000824107"/>
    </source>
</evidence>
<comment type="pathway">
    <text evidence="10">Lipid metabolism; phospholipid metabolism.</text>
</comment>
<proteinExistence type="inferred from homology"/>
<comment type="subcellular location">
    <subcellularLocation>
        <location evidence="10">Cytoplasm</location>
    </subcellularLocation>
    <text evidence="10">Associated with the membrane possibly through PlsY.</text>
</comment>
<evidence type="ECO:0000256" key="1">
    <source>
        <dbReference type="ARBA" id="ARBA00001232"/>
    </source>
</evidence>
<keyword evidence="7 10" id="KW-1208">Phospholipid metabolism</keyword>
<gene>
    <name evidence="10 11" type="primary">plsX</name>
    <name evidence="11" type="ORF">IAD20_05375</name>
</gene>
<dbReference type="PIRSF" id="PIRSF002465">
    <property type="entry name" value="Phsphlp_syn_PlsX"/>
    <property type="match status" value="1"/>
</dbReference>
<dbReference type="GO" id="GO:0043811">
    <property type="term" value="F:phosphate:acyl-[acyl carrier protein] acyltransferase activity"/>
    <property type="evidence" value="ECO:0007669"/>
    <property type="project" value="UniProtKB-UniRule"/>
</dbReference>
<comment type="function">
    <text evidence="10">Catalyzes the reversible formation of acyl-phosphate (acyl-PO(4)) from acyl-[acyl-carrier-protein] (acyl-ACP). This enzyme utilizes acyl-ACP as fatty acyl donor, but not acyl-CoA.</text>
</comment>
<dbReference type="HAMAP" id="MF_00019">
    <property type="entry name" value="PlsX"/>
    <property type="match status" value="1"/>
</dbReference>
<dbReference type="PANTHER" id="PTHR30100:SF1">
    <property type="entry name" value="PHOSPHATE ACYLTRANSFERASE"/>
    <property type="match status" value="1"/>
</dbReference>
<dbReference type="EC" id="2.3.1.274" evidence="8 10"/>
<keyword evidence="5 10" id="KW-0443">Lipid metabolism</keyword>
<dbReference type="Gene3D" id="3.40.718.10">
    <property type="entry name" value="Isopropylmalate Dehydrogenase"/>
    <property type="match status" value="1"/>
</dbReference>
<keyword evidence="4 10" id="KW-0808">Transferase</keyword>
<comment type="caution">
    <text evidence="11">The sequence shown here is derived from an EMBL/GenBank/DDBJ whole genome shotgun (WGS) entry which is preliminary data.</text>
</comment>
<evidence type="ECO:0000256" key="7">
    <source>
        <dbReference type="ARBA" id="ARBA00023264"/>
    </source>
</evidence>
<evidence type="ECO:0000256" key="10">
    <source>
        <dbReference type="HAMAP-Rule" id="MF_00019"/>
    </source>
</evidence>
<comment type="catalytic activity">
    <reaction evidence="1 10">
        <text>a fatty acyl-[ACP] + phosphate = an acyl phosphate + holo-[ACP]</text>
        <dbReference type="Rhea" id="RHEA:42292"/>
        <dbReference type="Rhea" id="RHEA-COMP:9685"/>
        <dbReference type="Rhea" id="RHEA-COMP:14125"/>
        <dbReference type="ChEBI" id="CHEBI:43474"/>
        <dbReference type="ChEBI" id="CHEBI:59918"/>
        <dbReference type="ChEBI" id="CHEBI:64479"/>
        <dbReference type="ChEBI" id="CHEBI:138651"/>
        <dbReference type="EC" id="2.3.1.274"/>
    </reaction>
</comment>
<name>A0A9D1M4K4_9PROT</name>
<dbReference type="Pfam" id="PF02504">
    <property type="entry name" value="FA_synthesis"/>
    <property type="match status" value="1"/>
</dbReference>
<dbReference type="GO" id="GO:0008654">
    <property type="term" value="P:phospholipid biosynthetic process"/>
    <property type="evidence" value="ECO:0007669"/>
    <property type="project" value="UniProtKB-KW"/>
</dbReference>
<evidence type="ECO:0000256" key="5">
    <source>
        <dbReference type="ARBA" id="ARBA00023098"/>
    </source>
</evidence>
<keyword evidence="6 10" id="KW-0594">Phospholipid biosynthesis</keyword>
<comment type="subunit">
    <text evidence="9 10">Homodimer. Probably interacts with PlsY.</text>
</comment>
<evidence type="ECO:0000313" key="11">
    <source>
        <dbReference type="EMBL" id="HIU53493.1"/>
    </source>
</evidence>
<dbReference type="GO" id="GO:0006633">
    <property type="term" value="P:fatty acid biosynthetic process"/>
    <property type="evidence" value="ECO:0007669"/>
    <property type="project" value="UniProtKB-UniRule"/>
</dbReference>
<evidence type="ECO:0000256" key="2">
    <source>
        <dbReference type="ARBA" id="ARBA00022490"/>
    </source>
</evidence>
<dbReference type="InterPro" id="IPR012281">
    <property type="entry name" value="Phospholipid_synth_PlsX-like"/>
</dbReference>
<comment type="similarity">
    <text evidence="10">Belongs to the PlsX family.</text>
</comment>
<dbReference type="InterPro" id="IPR003664">
    <property type="entry name" value="FA_synthesis"/>
</dbReference>
<protein>
    <recommendedName>
        <fullName evidence="8 10">Phosphate acyltransferase</fullName>
        <ecNumber evidence="8 10">2.3.1.274</ecNumber>
    </recommendedName>
    <alternativeName>
        <fullName evidence="10">Acyl-ACP phosphotransacylase</fullName>
    </alternativeName>
    <alternativeName>
        <fullName evidence="10">Acyl-[acyl-carrier-protein]--phosphate acyltransferase</fullName>
    </alternativeName>
    <alternativeName>
        <fullName evidence="10">Phosphate-acyl-ACP acyltransferase</fullName>
    </alternativeName>
</protein>
<keyword evidence="2 10" id="KW-0963">Cytoplasm</keyword>
<evidence type="ECO:0000256" key="8">
    <source>
        <dbReference type="ARBA" id="ARBA00024069"/>
    </source>
</evidence>
<reference evidence="11" key="1">
    <citation type="submission" date="2020-10" db="EMBL/GenBank/DDBJ databases">
        <authorList>
            <person name="Gilroy R."/>
        </authorList>
    </citation>
    <scope>NUCLEOTIDE SEQUENCE</scope>
    <source>
        <strain evidence="11">ChiW3-316</strain>
    </source>
</reference>
<evidence type="ECO:0000256" key="4">
    <source>
        <dbReference type="ARBA" id="ARBA00022679"/>
    </source>
</evidence>
<dbReference type="NCBIfam" id="TIGR00182">
    <property type="entry name" value="plsX"/>
    <property type="match status" value="1"/>
</dbReference>
<evidence type="ECO:0000256" key="9">
    <source>
        <dbReference type="ARBA" id="ARBA00046608"/>
    </source>
</evidence>
<dbReference type="GO" id="GO:0005737">
    <property type="term" value="C:cytoplasm"/>
    <property type="evidence" value="ECO:0007669"/>
    <property type="project" value="UniProtKB-SubCell"/>
</dbReference>
<dbReference type="SUPFAM" id="SSF53659">
    <property type="entry name" value="Isocitrate/Isopropylmalate dehydrogenase-like"/>
    <property type="match status" value="1"/>
</dbReference>
<dbReference type="PANTHER" id="PTHR30100">
    <property type="entry name" value="FATTY ACID/PHOSPHOLIPID SYNTHESIS PROTEIN PLSX"/>
    <property type="match status" value="1"/>
</dbReference>
<dbReference type="EMBL" id="DVNC01000035">
    <property type="protein sequence ID" value="HIU53493.1"/>
    <property type="molecule type" value="Genomic_DNA"/>
</dbReference>
<keyword evidence="3 10" id="KW-0444">Lipid biosynthesis</keyword>
<organism evidence="11 12">
    <name type="scientific">Candidatus Scatocola faecipullorum</name>
    <dbReference type="NCBI Taxonomy" id="2840917"/>
    <lineage>
        <taxon>Bacteria</taxon>
        <taxon>Pseudomonadati</taxon>
        <taxon>Pseudomonadota</taxon>
        <taxon>Alphaproteobacteria</taxon>
        <taxon>Rhodospirillales</taxon>
        <taxon>Rhodospirillaceae</taxon>
        <taxon>Rhodospirillaceae incertae sedis</taxon>
        <taxon>Candidatus Scatocola</taxon>
    </lineage>
</organism>
<keyword evidence="11" id="KW-0012">Acyltransferase</keyword>
<evidence type="ECO:0000256" key="6">
    <source>
        <dbReference type="ARBA" id="ARBA00023209"/>
    </source>
</evidence>
<evidence type="ECO:0000256" key="3">
    <source>
        <dbReference type="ARBA" id="ARBA00022516"/>
    </source>
</evidence>
<sequence length="349" mass="37970">MSDNLVISIDAMGGDNSPRVVIEGLAIAAKKNPDVRFLLFGDEGKVLPILNAYPNLKKVCEMRHATEVVRNEDKPSQVIRNRNTSMYMAIDAVRKGEAKAVVSAGNTGALMAISKLTLKTIQRIHRPAIVSIMPHQCGKYVMLDLGANTECDAVNLAEFALMGNIVAKHALGIEKPRVALLNIGAEEMKGKEEIHQAAKVIRNSQLDINFIGYIEPHEIPNGKADVIISDGFTGNIALKSIEGTARLVLRLLKNSVKKSLLAKLGLPFMLGVALSLKKTMDPRLYNGAMFVGLNGLSVKSHGGTDALGYSVAVDNALKLVRQNFVNTIRDELENVDLDLLSQEILYDSY</sequence>
<reference evidence="11" key="2">
    <citation type="journal article" date="2021" name="PeerJ">
        <title>Extensive microbial diversity within the chicken gut microbiome revealed by metagenomics and culture.</title>
        <authorList>
            <person name="Gilroy R."/>
            <person name="Ravi A."/>
            <person name="Getino M."/>
            <person name="Pursley I."/>
            <person name="Horton D.L."/>
            <person name="Alikhan N.F."/>
            <person name="Baker D."/>
            <person name="Gharbi K."/>
            <person name="Hall N."/>
            <person name="Watson M."/>
            <person name="Adriaenssens E.M."/>
            <person name="Foster-Nyarko E."/>
            <person name="Jarju S."/>
            <person name="Secka A."/>
            <person name="Antonio M."/>
            <person name="Oren A."/>
            <person name="Chaudhuri R.R."/>
            <person name="La Ragione R."/>
            <person name="Hildebrand F."/>
            <person name="Pallen M.J."/>
        </authorList>
    </citation>
    <scope>NUCLEOTIDE SEQUENCE</scope>
    <source>
        <strain evidence="11">ChiW3-316</strain>
    </source>
</reference>
<dbReference type="Proteomes" id="UP000824107">
    <property type="component" value="Unassembled WGS sequence"/>
</dbReference>
<dbReference type="AlphaFoldDB" id="A0A9D1M4K4"/>